<proteinExistence type="predicted"/>
<name>K0RJ42_THAOC</name>
<feature type="region of interest" description="Disordered" evidence="1">
    <location>
        <begin position="109"/>
        <end position="128"/>
    </location>
</feature>
<sequence length="128" mass="13534">MALLNRERSRPRDRAPMGSLNAGVPAPGLGSHEAPQNAGKRGGDDVLEARPVRRRVDNTPSALNAGRSKQKFGAAVGWAHVVLACASRPYSIGTMVSIIGPPGEAMEELDSPYHRCAPAEPSDSDRVP</sequence>
<evidence type="ECO:0000313" key="3">
    <source>
        <dbReference type="Proteomes" id="UP000266841"/>
    </source>
</evidence>
<evidence type="ECO:0000256" key="1">
    <source>
        <dbReference type="SAM" id="MobiDB-lite"/>
    </source>
</evidence>
<dbReference type="EMBL" id="AGNL01040072">
    <property type="protein sequence ID" value="EJK52309.1"/>
    <property type="molecule type" value="Genomic_DNA"/>
</dbReference>
<reference evidence="2 3" key="1">
    <citation type="journal article" date="2012" name="Genome Biol.">
        <title>Genome and low-iron response of an oceanic diatom adapted to chronic iron limitation.</title>
        <authorList>
            <person name="Lommer M."/>
            <person name="Specht M."/>
            <person name="Roy A.S."/>
            <person name="Kraemer L."/>
            <person name="Andreson R."/>
            <person name="Gutowska M.A."/>
            <person name="Wolf J."/>
            <person name="Bergner S.V."/>
            <person name="Schilhabel M.B."/>
            <person name="Klostermeier U.C."/>
            <person name="Beiko R.G."/>
            <person name="Rosenstiel P."/>
            <person name="Hippler M."/>
            <person name="Laroche J."/>
        </authorList>
    </citation>
    <scope>NUCLEOTIDE SEQUENCE [LARGE SCALE GENOMIC DNA]</scope>
    <source>
        <strain evidence="2 3">CCMP1005</strain>
    </source>
</reference>
<dbReference type="AlphaFoldDB" id="K0RJ42"/>
<protein>
    <submittedName>
        <fullName evidence="2">Uncharacterized protein</fullName>
    </submittedName>
</protein>
<dbReference type="Proteomes" id="UP000266841">
    <property type="component" value="Unassembled WGS sequence"/>
</dbReference>
<organism evidence="2 3">
    <name type="scientific">Thalassiosira oceanica</name>
    <name type="common">Marine diatom</name>
    <dbReference type="NCBI Taxonomy" id="159749"/>
    <lineage>
        <taxon>Eukaryota</taxon>
        <taxon>Sar</taxon>
        <taxon>Stramenopiles</taxon>
        <taxon>Ochrophyta</taxon>
        <taxon>Bacillariophyta</taxon>
        <taxon>Coscinodiscophyceae</taxon>
        <taxon>Thalassiosirophycidae</taxon>
        <taxon>Thalassiosirales</taxon>
        <taxon>Thalassiosiraceae</taxon>
        <taxon>Thalassiosira</taxon>
    </lineage>
</organism>
<feature type="compositionally biased region" description="Basic and acidic residues" evidence="1">
    <location>
        <begin position="1"/>
        <end position="15"/>
    </location>
</feature>
<comment type="caution">
    <text evidence="2">The sequence shown here is derived from an EMBL/GenBank/DDBJ whole genome shotgun (WGS) entry which is preliminary data.</text>
</comment>
<feature type="region of interest" description="Disordered" evidence="1">
    <location>
        <begin position="1"/>
        <end position="65"/>
    </location>
</feature>
<accession>K0RJ42</accession>
<keyword evidence="3" id="KW-1185">Reference proteome</keyword>
<feature type="compositionally biased region" description="Basic and acidic residues" evidence="1">
    <location>
        <begin position="41"/>
        <end position="57"/>
    </location>
</feature>
<gene>
    <name evidence="2" type="ORF">THAOC_28431</name>
</gene>
<evidence type="ECO:0000313" key="2">
    <source>
        <dbReference type="EMBL" id="EJK52309.1"/>
    </source>
</evidence>